<dbReference type="InterPro" id="IPR001810">
    <property type="entry name" value="F-box_dom"/>
</dbReference>
<dbReference type="AlphaFoldDB" id="A0A2U1P0L0"/>
<dbReference type="Gene3D" id="1.20.1280.50">
    <property type="match status" value="1"/>
</dbReference>
<dbReference type="STRING" id="35608.A0A2U1P0L0"/>
<dbReference type="OrthoDB" id="1630514at2759"/>
<dbReference type="PANTHER" id="PTHR31672:SF13">
    <property type="entry name" value="F-BOX PROTEIN CPR30-LIKE"/>
    <property type="match status" value="1"/>
</dbReference>
<dbReference type="PANTHER" id="PTHR31672">
    <property type="entry name" value="BNACNNG10540D PROTEIN"/>
    <property type="match status" value="1"/>
</dbReference>
<feature type="domain" description="F-box" evidence="1">
    <location>
        <begin position="7"/>
        <end position="53"/>
    </location>
</feature>
<dbReference type="SUPFAM" id="SSF81383">
    <property type="entry name" value="F-box domain"/>
    <property type="match status" value="1"/>
</dbReference>
<comment type="caution">
    <text evidence="2">The sequence shown here is derived from an EMBL/GenBank/DDBJ whole genome shotgun (WGS) entry which is preliminary data.</text>
</comment>
<gene>
    <name evidence="2" type="ORF">CTI12_AA063300</name>
</gene>
<protein>
    <submittedName>
        <fullName evidence="2">F-box associated interaction domain-containing protein</fullName>
    </submittedName>
</protein>
<dbReference type="PROSITE" id="PS50181">
    <property type="entry name" value="FBOX"/>
    <property type="match status" value="1"/>
</dbReference>
<organism evidence="2 3">
    <name type="scientific">Artemisia annua</name>
    <name type="common">Sweet wormwood</name>
    <dbReference type="NCBI Taxonomy" id="35608"/>
    <lineage>
        <taxon>Eukaryota</taxon>
        <taxon>Viridiplantae</taxon>
        <taxon>Streptophyta</taxon>
        <taxon>Embryophyta</taxon>
        <taxon>Tracheophyta</taxon>
        <taxon>Spermatophyta</taxon>
        <taxon>Magnoliopsida</taxon>
        <taxon>eudicotyledons</taxon>
        <taxon>Gunneridae</taxon>
        <taxon>Pentapetalae</taxon>
        <taxon>asterids</taxon>
        <taxon>campanulids</taxon>
        <taxon>Asterales</taxon>
        <taxon>Asteraceae</taxon>
        <taxon>Asteroideae</taxon>
        <taxon>Anthemideae</taxon>
        <taxon>Artemisiinae</taxon>
        <taxon>Artemisia</taxon>
    </lineage>
</organism>
<reference evidence="2 3" key="1">
    <citation type="journal article" date="2018" name="Mol. Plant">
        <title>The genome of Artemisia annua provides insight into the evolution of Asteraceae family and artemisinin biosynthesis.</title>
        <authorList>
            <person name="Shen Q."/>
            <person name="Zhang L."/>
            <person name="Liao Z."/>
            <person name="Wang S."/>
            <person name="Yan T."/>
            <person name="Shi P."/>
            <person name="Liu M."/>
            <person name="Fu X."/>
            <person name="Pan Q."/>
            <person name="Wang Y."/>
            <person name="Lv Z."/>
            <person name="Lu X."/>
            <person name="Zhang F."/>
            <person name="Jiang W."/>
            <person name="Ma Y."/>
            <person name="Chen M."/>
            <person name="Hao X."/>
            <person name="Li L."/>
            <person name="Tang Y."/>
            <person name="Lv G."/>
            <person name="Zhou Y."/>
            <person name="Sun X."/>
            <person name="Brodelius P.E."/>
            <person name="Rose J.K.C."/>
            <person name="Tang K."/>
        </authorList>
    </citation>
    <scope>NUCLEOTIDE SEQUENCE [LARGE SCALE GENOMIC DNA]</scope>
    <source>
        <strain evidence="3">cv. Huhao1</strain>
        <tissue evidence="2">Leaf</tissue>
    </source>
</reference>
<dbReference type="SMART" id="SM00256">
    <property type="entry name" value="FBOX"/>
    <property type="match status" value="1"/>
</dbReference>
<dbReference type="Pfam" id="PF00646">
    <property type="entry name" value="F-box"/>
    <property type="match status" value="1"/>
</dbReference>
<name>A0A2U1P0L0_ARTAN</name>
<dbReference type="InterPro" id="IPR036047">
    <property type="entry name" value="F-box-like_dom_sf"/>
</dbReference>
<dbReference type="InterPro" id="IPR050796">
    <property type="entry name" value="SCF_F-box_component"/>
</dbReference>
<proteinExistence type="predicted"/>
<dbReference type="Pfam" id="PF07734">
    <property type="entry name" value="FBA_1"/>
    <property type="match status" value="1"/>
</dbReference>
<dbReference type="InterPro" id="IPR017451">
    <property type="entry name" value="F-box-assoc_interact_dom"/>
</dbReference>
<dbReference type="Proteomes" id="UP000245207">
    <property type="component" value="Unassembled WGS sequence"/>
</dbReference>
<dbReference type="NCBIfam" id="TIGR01640">
    <property type="entry name" value="F_box_assoc_1"/>
    <property type="match status" value="1"/>
</dbReference>
<evidence type="ECO:0000259" key="1">
    <source>
        <dbReference type="PROSITE" id="PS50181"/>
    </source>
</evidence>
<dbReference type="InterPro" id="IPR006527">
    <property type="entry name" value="F-box-assoc_dom_typ1"/>
</dbReference>
<accession>A0A2U1P0L0</accession>
<dbReference type="CDD" id="cd22157">
    <property type="entry name" value="F-box_AtFBW1-like"/>
    <property type="match status" value="1"/>
</dbReference>
<sequence>MAHKDKQISKASFPPEIIREILLKASVKSLLRCKSVCKGWYSLISDHNFIKTHFSLSSTDNSNYAHHRLIYDIYEQRNILSSCPLYDVLFEKSVNIELVLLDNPLQRPQPLPIRIVGSCDGLVCILVEDYNTLFIHNPTTRRSNLLPSPQRCGSMEEYCGFGYDEMTCDYKVVKLYQTRTYWGTMIYSLKAGSWKEIGRFPCLSAFNDGKFLNGALHWAAGDGWTESMDIVSLDLGKETYGEVMQPEHDGKGDKTLALGVLGEWLCLLCNYIESRAVVVWVMVYGAKDSWTKLASISHPNDRNVIPSYMKFHDPLYISNDGKLLLQLGNMLVVYDCINGSYSEIQNFDGIRDACIVVESLISPFSPLGLGDNNGDEN</sequence>
<evidence type="ECO:0000313" key="3">
    <source>
        <dbReference type="Proteomes" id="UP000245207"/>
    </source>
</evidence>
<keyword evidence="3" id="KW-1185">Reference proteome</keyword>
<evidence type="ECO:0000313" key="2">
    <source>
        <dbReference type="EMBL" id="PWA79220.1"/>
    </source>
</evidence>
<dbReference type="EMBL" id="PKPP01001885">
    <property type="protein sequence ID" value="PWA79220.1"/>
    <property type="molecule type" value="Genomic_DNA"/>
</dbReference>